<sequence length="64" mass="7000">MTNGCPFCHVSNNWAKCPNCGKTHCNACGKAQDGTKRRATNVCPYCGKNVSMKTSASRPDWAKY</sequence>
<evidence type="ECO:0000313" key="2">
    <source>
        <dbReference type="Proteomes" id="UP001470230"/>
    </source>
</evidence>
<gene>
    <name evidence="1" type="ORF">M9Y10_007384</name>
</gene>
<organism evidence="1 2">
    <name type="scientific">Tritrichomonas musculus</name>
    <dbReference type="NCBI Taxonomy" id="1915356"/>
    <lineage>
        <taxon>Eukaryota</taxon>
        <taxon>Metamonada</taxon>
        <taxon>Parabasalia</taxon>
        <taxon>Tritrichomonadida</taxon>
        <taxon>Tritrichomonadidae</taxon>
        <taxon>Tritrichomonas</taxon>
    </lineage>
</organism>
<comment type="caution">
    <text evidence="1">The sequence shown here is derived from an EMBL/GenBank/DDBJ whole genome shotgun (WGS) entry which is preliminary data.</text>
</comment>
<dbReference type="Proteomes" id="UP001470230">
    <property type="component" value="Unassembled WGS sequence"/>
</dbReference>
<dbReference type="EMBL" id="JAPFFF010000013">
    <property type="protein sequence ID" value="KAK8871647.1"/>
    <property type="molecule type" value="Genomic_DNA"/>
</dbReference>
<evidence type="ECO:0000313" key="1">
    <source>
        <dbReference type="EMBL" id="KAK8871647.1"/>
    </source>
</evidence>
<protein>
    <recommendedName>
        <fullName evidence="3">DZANK-type domain-containing protein</fullName>
    </recommendedName>
</protein>
<evidence type="ECO:0008006" key="3">
    <source>
        <dbReference type="Google" id="ProtNLM"/>
    </source>
</evidence>
<name>A0ABR2J167_9EUKA</name>
<proteinExistence type="predicted"/>
<reference evidence="1 2" key="1">
    <citation type="submission" date="2024-04" db="EMBL/GenBank/DDBJ databases">
        <title>Tritrichomonas musculus Genome.</title>
        <authorList>
            <person name="Alves-Ferreira E."/>
            <person name="Grigg M."/>
            <person name="Lorenzi H."/>
            <person name="Galac M."/>
        </authorList>
    </citation>
    <scope>NUCLEOTIDE SEQUENCE [LARGE SCALE GENOMIC DNA]</scope>
    <source>
        <strain evidence="1 2">EAF2021</strain>
    </source>
</reference>
<keyword evidence="2" id="KW-1185">Reference proteome</keyword>
<accession>A0ABR2J167</accession>